<evidence type="ECO:0000256" key="2">
    <source>
        <dbReference type="SAM" id="MobiDB-lite"/>
    </source>
</evidence>
<evidence type="ECO:0000313" key="3">
    <source>
        <dbReference type="EMBL" id="GIZ44045.1"/>
    </source>
</evidence>
<dbReference type="GeneID" id="68292829"/>
<dbReference type="AlphaFoldDB" id="A0A9P3CP44"/>
<dbReference type="OrthoDB" id="3638851at2759"/>
<organism evidence="3 4">
    <name type="scientific">Cercospora kikuchii</name>
    <dbReference type="NCBI Taxonomy" id="84275"/>
    <lineage>
        <taxon>Eukaryota</taxon>
        <taxon>Fungi</taxon>
        <taxon>Dikarya</taxon>
        <taxon>Ascomycota</taxon>
        <taxon>Pezizomycotina</taxon>
        <taxon>Dothideomycetes</taxon>
        <taxon>Dothideomycetidae</taxon>
        <taxon>Mycosphaerellales</taxon>
        <taxon>Mycosphaerellaceae</taxon>
        <taxon>Cercospora</taxon>
    </lineage>
</organism>
<keyword evidence="4" id="KW-1185">Reference proteome</keyword>
<reference evidence="3 4" key="1">
    <citation type="submission" date="2021-01" db="EMBL/GenBank/DDBJ databases">
        <title>Cercospora kikuchii MAFF 305040 whole genome shotgun sequence.</title>
        <authorList>
            <person name="Kashiwa T."/>
            <person name="Suzuki T."/>
        </authorList>
    </citation>
    <scope>NUCLEOTIDE SEQUENCE [LARGE SCALE GENOMIC DNA]</scope>
    <source>
        <strain evidence="3 4">MAFF 305040</strain>
    </source>
</reference>
<keyword evidence="1" id="KW-0175">Coiled coil</keyword>
<comment type="caution">
    <text evidence="3">The sequence shown here is derived from an EMBL/GenBank/DDBJ whole genome shotgun (WGS) entry which is preliminary data.</text>
</comment>
<accession>A0A9P3CP44</accession>
<dbReference type="EMBL" id="BOLY01000004">
    <property type="protein sequence ID" value="GIZ44045.1"/>
    <property type="molecule type" value="Genomic_DNA"/>
</dbReference>
<feature type="compositionally biased region" description="Low complexity" evidence="2">
    <location>
        <begin position="744"/>
        <end position="753"/>
    </location>
</feature>
<dbReference type="Proteomes" id="UP000825890">
    <property type="component" value="Unassembled WGS sequence"/>
</dbReference>
<feature type="region of interest" description="Disordered" evidence="2">
    <location>
        <begin position="736"/>
        <end position="799"/>
    </location>
</feature>
<feature type="compositionally biased region" description="Polar residues" evidence="2">
    <location>
        <begin position="1"/>
        <end position="21"/>
    </location>
</feature>
<protein>
    <submittedName>
        <fullName evidence="3">Uncharacterized protein</fullName>
    </submittedName>
</protein>
<evidence type="ECO:0000313" key="4">
    <source>
        <dbReference type="Proteomes" id="UP000825890"/>
    </source>
</evidence>
<feature type="region of interest" description="Disordered" evidence="2">
    <location>
        <begin position="1"/>
        <end position="51"/>
    </location>
</feature>
<name>A0A9P3CP44_9PEZI</name>
<feature type="compositionally biased region" description="Polar residues" evidence="2">
    <location>
        <begin position="699"/>
        <end position="708"/>
    </location>
</feature>
<dbReference type="RefSeq" id="XP_044658532.1">
    <property type="nucleotide sequence ID" value="XM_044802597.1"/>
</dbReference>
<sequence length="799" mass="89771">MTTNSTSRHQRPITISPTVSTHDPLPRRQSVAMKPSPPSRTHAPTVDLSTSVPLLNPTEKYLKGSLRAKAKHGKARMNYAELSTRETEHYAHAPIASGSSMTPDIDIRAGKRRRLSVSRYEDAWQSEEDVRLLNKAFRSAEDNLVVKDAQIAALRQELLHAQTSYHRKESELRQDLLFQHIMAQQRATRDHEKEKIGLHRLVAFLRVDHEKQSDALKEQHRSELESERTRHQQALAQALKEKQHAVDRSHSAYLQVQNMHTVMEHANAVAKTFESDLDDLRRLDIEEAEQREKDRQGLPPSYDSISAIDKYISPYGANRNRDNGTLDLDNIETTITSNFMRDLRAANRTSLALREHEERARASGAGSMLFHSAMLAFATACQQLRSLLENAIESHLEPNKSCGIVDNNEWPSRQSSRSAEFDVNSPVFKLPTLAELGIPVHLAPTPTSSDTRTVEHPIDLFRRSPAVPIPSINEKTPLPGVDAIIAVTDRISDTIFDLCTHVFAALDVREYCSDKLCNNKCIRLGQWLRLADDTLLQCLKRRLEATAVEDVFLKQADQWLTCVKCKSDHCGGYCLRLHMLSYNITRLKSVRRTLDKVSSSTRAGVYFNDTMNWLRDNLEKERELSAKAALPPGRQVTPVMTDEEMALAMQYSVLDATQAAAQQAIQREDPPEEVARRLQAVRDLHFPGPRYRIVSAMDGTSSISSSPAGESDSGQRHASMGLRNDRIETFVNRAHRHAEPPGVSSSGTRTSSSLAGDRSALPFHDGSPRPSASGVQTRAQHRMAARMRQYSDDLQDEDV</sequence>
<evidence type="ECO:0000256" key="1">
    <source>
        <dbReference type="SAM" id="Coils"/>
    </source>
</evidence>
<feature type="region of interest" description="Disordered" evidence="2">
    <location>
        <begin position="699"/>
        <end position="722"/>
    </location>
</feature>
<proteinExistence type="predicted"/>
<feature type="coiled-coil region" evidence="1">
    <location>
        <begin position="217"/>
        <end position="283"/>
    </location>
</feature>
<gene>
    <name evidence="3" type="ORF">CKM354_000725400</name>
</gene>